<feature type="compositionally biased region" description="Polar residues" evidence="1">
    <location>
        <begin position="37"/>
        <end position="61"/>
    </location>
</feature>
<comment type="caution">
    <text evidence="2">The sequence shown here is derived from an EMBL/GenBank/DDBJ whole genome shotgun (WGS) entry which is preliminary data.</text>
</comment>
<proteinExistence type="predicted"/>
<keyword evidence="3" id="KW-1185">Reference proteome</keyword>
<evidence type="ECO:0000313" key="2">
    <source>
        <dbReference type="EMBL" id="KAJ3661605.1"/>
    </source>
</evidence>
<evidence type="ECO:0000256" key="1">
    <source>
        <dbReference type="SAM" id="MobiDB-lite"/>
    </source>
</evidence>
<organism evidence="2 3">
    <name type="scientific">Zophobas morio</name>
    <dbReference type="NCBI Taxonomy" id="2755281"/>
    <lineage>
        <taxon>Eukaryota</taxon>
        <taxon>Metazoa</taxon>
        <taxon>Ecdysozoa</taxon>
        <taxon>Arthropoda</taxon>
        <taxon>Hexapoda</taxon>
        <taxon>Insecta</taxon>
        <taxon>Pterygota</taxon>
        <taxon>Neoptera</taxon>
        <taxon>Endopterygota</taxon>
        <taxon>Coleoptera</taxon>
        <taxon>Polyphaga</taxon>
        <taxon>Cucujiformia</taxon>
        <taxon>Tenebrionidae</taxon>
        <taxon>Zophobas</taxon>
    </lineage>
</organism>
<name>A0AA38IQX8_9CUCU</name>
<accession>A0AA38IQX8</accession>
<evidence type="ECO:0000313" key="3">
    <source>
        <dbReference type="Proteomes" id="UP001168821"/>
    </source>
</evidence>
<reference evidence="2" key="1">
    <citation type="journal article" date="2023" name="G3 (Bethesda)">
        <title>Whole genome assemblies of Zophobas morio and Tenebrio molitor.</title>
        <authorList>
            <person name="Kaur S."/>
            <person name="Stinson S.A."/>
            <person name="diCenzo G.C."/>
        </authorList>
    </citation>
    <scope>NUCLEOTIDE SEQUENCE</scope>
    <source>
        <strain evidence="2">QUZm001</strain>
    </source>
</reference>
<feature type="region of interest" description="Disordered" evidence="1">
    <location>
        <begin position="1"/>
        <end position="132"/>
    </location>
</feature>
<sequence>MMEQHHETDFTEQGLGTPVPVGSEVPEQASPDRHPASAQQPTQEVISQASGLVNATGSTSTPRKKILCKVTTSPPEVWGGTPTRVSIGSLEGRGREPLTPSNVSYVDLTWDEDSKRSKSVKRPRTDEDSPQVERVAVVGSSVAKQEKILSLFRKLDKNIKKPKEGGGK</sequence>
<protein>
    <submittedName>
        <fullName evidence="2">Uncharacterized protein</fullName>
    </submittedName>
</protein>
<dbReference type="AlphaFoldDB" id="A0AA38IQX8"/>
<gene>
    <name evidence="2" type="ORF">Zmor_005995</name>
</gene>
<dbReference type="EMBL" id="JALNTZ010000002">
    <property type="protein sequence ID" value="KAJ3661605.1"/>
    <property type="molecule type" value="Genomic_DNA"/>
</dbReference>
<dbReference type="Proteomes" id="UP001168821">
    <property type="component" value="Unassembled WGS sequence"/>
</dbReference>